<dbReference type="EMBL" id="OX465086">
    <property type="protein sequence ID" value="CAI9265513.1"/>
    <property type="molecule type" value="Genomic_DNA"/>
</dbReference>
<gene>
    <name evidence="2" type="ORF">LSALG_LOCUS6111</name>
</gene>
<evidence type="ECO:0000313" key="3">
    <source>
        <dbReference type="Proteomes" id="UP001177003"/>
    </source>
</evidence>
<proteinExistence type="predicted"/>
<keyword evidence="3" id="KW-1185">Reference proteome</keyword>
<feature type="region of interest" description="Disordered" evidence="1">
    <location>
        <begin position="108"/>
        <end position="134"/>
    </location>
</feature>
<reference evidence="2" key="1">
    <citation type="submission" date="2023-04" db="EMBL/GenBank/DDBJ databases">
        <authorList>
            <person name="Vijverberg K."/>
            <person name="Xiong W."/>
            <person name="Schranz E."/>
        </authorList>
    </citation>
    <scope>NUCLEOTIDE SEQUENCE</scope>
</reference>
<protein>
    <submittedName>
        <fullName evidence="2">Uncharacterized protein</fullName>
    </submittedName>
</protein>
<accession>A0AA35VS80</accession>
<evidence type="ECO:0000313" key="2">
    <source>
        <dbReference type="EMBL" id="CAI9265513.1"/>
    </source>
</evidence>
<dbReference type="AlphaFoldDB" id="A0AA35VS80"/>
<evidence type="ECO:0000256" key="1">
    <source>
        <dbReference type="SAM" id="MobiDB-lite"/>
    </source>
</evidence>
<organism evidence="2 3">
    <name type="scientific">Lactuca saligna</name>
    <name type="common">Willowleaf lettuce</name>
    <dbReference type="NCBI Taxonomy" id="75948"/>
    <lineage>
        <taxon>Eukaryota</taxon>
        <taxon>Viridiplantae</taxon>
        <taxon>Streptophyta</taxon>
        <taxon>Embryophyta</taxon>
        <taxon>Tracheophyta</taxon>
        <taxon>Spermatophyta</taxon>
        <taxon>Magnoliopsida</taxon>
        <taxon>eudicotyledons</taxon>
        <taxon>Gunneridae</taxon>
        <taxon>Pentapetalae</taxon>
        <taxon>asterids</taxon>
        <taxon>campanulids</taxon>
        <taxon>Asterales</taxon>
        <taxon>Asteraceae</taxon>
        <taxon>Cichorioideae</taxon>
        <taxon>Cichorieae</taxon>
        <taxon>Lactucinae</taxon>
        <taxon>Lactuca</taxon>
    </lineage>
</organism>
<name>A0AA35VS80_LACSI</name>
<sequence length="134" mass="15159">MLDMLNETFNKEEDSSKSISTIEKQLECISKQLNQQPSDNLSDTTQVSEVTFLSSDNIVHKPTSPKIKVVVKDYVLLDDKDTKMIFEIKEVVVELEKSNVEFHDLETSKVGEGSVEANTTPYPTSEENLMEQKS</sequence>
<dbReference type="Proteomes" id="UP001177003">
    <property type="component" value="Chromosome 0"/>
</dbReference>
<feature type="compositionally biased region" description="Polar residues" evidence="1">
    <location>
        <begin position="116"/>
        <end position="127"/>
    </location>
</feature>